<dbReference type="SUPFAM" id="SSF103481">
    <property type="entry name" value="Multidrug resistance efflux transporter EmrE"/>
    <property type="match status" value="2"/>
</dbReference>
<evidence type="ECO:0000256" key="4">
    <source>
        <dbReference type="ARBA" id="ARBA00022692"/>
    </source>
</evidence>
<feature type="transmembrane region" description="Helical" evidence="7">
    <location>
        <begin position="91"/>
        <end position="109"/>
    </location>
</feature>
<accession>A0AA43KD30</accession>
<dbReference type="PANTHER" id="PTHR32322:SF18">
    <property type="entry name" value="S-ADENOSYLMETHIONINE_S-ADENOSYLHOMOCYSTEINE TRANSPORTER"/>
    <property type="match status" value="1"/>
</dbReference>
<evidence type="ECO:0000256" key="2">
    <source>
        <dbReference type="ARBA" id="ARBA00007362"/>
    </source>
</evidence>
<feature type="transmembrane region" description="Helical" evidence="7">
    <location>
        <begin position="20"/>
        <end position="39"/>
    </location>
</feature>
<dbReference type="Pfam" id="PF00892">
    <property type="entry name" value="EamA"/>
    <property type="match status" value="2"/>
</dbReference>
<comment type="caution">
    <text evidence="9">The sequence shown here is derived from an EMBL/GenBank/DDBJ whole genome shotgun (WGS) entry which is preliminary data.</text>
</comment>
<dbReference type="AlphaFoldDB" id="A0AA43KD30"/>
<feature type="transmembrane region" description="Helical" evidence="7">
    <location>
        <begin position="246"/>
        <end position="266"/>
    </location>
</feature>
<evidence type="ECO:0000256" key="7">
    <source>
        <dbReference type="SAM" id="Phobius"/>
    </source>
</evidence>
<feature type="transmembrane region" description="Helical" evidence="7">
    <location>
        <begin position="302"/>
        <end position="323"/>
    </location>
</feature>
<keyword evidence="6 7" id="KW-0472">Membrane</keyword>
<evidence type="ECO:0000313" key="10">
    <source>
        <dbReference type="Proteomes" id="UP001159387"/>
    </source>
</evidence>
<reference evidence="9 10" key="1">
    <citation type="journal article" date="2023" name="J. Phycol.">
        <title>Chrysosporum ovalisporum is synonymous with the true-branching cyanobacterium Umezakia natans (Nostocales/Aphanizomenonaceae).</title>
        <authorList>
            <person name="McGregor G.B."/>
            <person name="Sendall B.C."/>
            <person name="Niiyama Y."/>
            <person name="Tuji A."/>
            <person name="Willis A."/>
        </authorList>
    </citation>
    <scope>NUCLEOTIDE SEQUENCE [LARGE SCALE GENOMIC DNA]</scope>
    <source>
        <strain evidence="9 10">ANA360D</strain>
    </source>
</reference>
<feature type="transmembrane region" description="Helical" evidence="7">
    <location>
        <begin position="212"/>
        <end position="234"/>
    </location>
</feature>
<evidence type="ECO:0000256" key="3">
    <source>
        <dbReference type="ARBA" id="ARBA00022475"/>
    </source>
</evidence>
<evidence type="ECO:0000259" key="8">
    <source>
        <dbReference type="Pfam" id="PF00892"/>
    </source>
</evidence>
<dbReference type="GO" id="GO:0005886">
    <property type="term" value="C:plasma membrane"/>
    <property type="evidence" value="ECO:0007669"/>
    <property type="project" value="UniProtKB-SubCell"/>
</dbReference>
<dbReference type="InterPro" id="IPR050638">
    <property type="entry name" value="AA-Vitamin_Transporters"/>
</dbReference>
<keyword evidence="4 7" id="KW-0812">Transmembrane</keyword>
<name>A0AA43KD30_9CYAN</name>
<dbReference type="EMBL" id="JANQDH010000116">
    <property type="protein sequence ID" value="MDH6062066.1"/>
    <property type="molecule type" value="Genomic_DNA"/>
</dbReference>
<dbReference type="RefSeq" id="WP_280656010.1">
    <property type="nucleotide sequence ID" value="NZ_JANQDH010000116.1"/>
</dbReference>
<evidence type="ECO:0000256" key="1">
    <source>
        <dbReference type="ARBA" id="ARBA00004651"/>
    </source>
</evidence>
<feature type="transmembrane region" description="Helical" evidence="7">
    <location>
        <begin position="51"/>
        <end position="70"/>
    </location>
</feature>
<feature type="transmembrane region" description="Helical" evidence="7">
    <location>
        <begin position="147"/>
        <end position="166"/>
    </location>
</feature>
<sequence>MVASPKKWHRLIQSIPGQAYLWLAVLIFGSSGAVTRKVTEIGSQNLINGRNPISLCNVLFVGNICALIVMTLIYRQQWKKAHLRQISRKNWFILTLVAILSGAVAPSLIFQALELTEVNNIILVGRLEPPLILALSFWVLKERVSIWEVVGALAAFLGVILAIFLQTPEQEIMKVGSFNLGLGEFFTAIASVAVAFSTIMSKQHLSRIPIGIYNIFRTALGTVIFFLSAIVLYGKEHFTDPFSPLLWQWMLFYGVVIIVLGQSFWVKGLRNASVSVASLVGSFTPIAGILAAYFILGETPTQAQYIGGIVILLGIFISQFGIWQQHHPKVTPNGVESAPIQQNIETKVGFKGI</sequence>
<protein>
    <submittedName>
        <fullName evidence="9">DMT family transporter</fullName>
    </submittedName>
</protein>
<evidence type="ECO:0000256" key="6">
    <source>
        <dbReference type="ARBA" id="ARBA00023136"/>
    </source>
</evidence>
<evidence type="ECO:0000313" key="9">
    <source>
        <dbReference type="EMBL" id="MDH6062066.1"/>
    </source>
</evidence>
<gene>
    <name evidence="9" type="ORF">NWP17_16765</name>
</gene>
<feature type="domain" description="EamA" evidence="8">
    <location>
        <begin position="182"/>
        <end position="317"/>
    </location>
</feature>
<evidence type="ECO:0000256" key="5">
    <source>
        <dbReference type="ARBA" id="ARBA00022989"/>
    </source>
</evidence>
<keyword evidence="5 7" id="KW-1133">Transmembrane helix</keyword>
<comment type="similarity">
    <text evidence="2">Belongs to the EamA transporter family.</text>
</comment>
<keyword evidence="10" id="KW-1185">Reference proteome</keyword>
<dbReference type="Proteomes" id="UP001159387">
    <property type="component" value="Unassembled WGS sequence"/>
</dbReference>
<comment type="subcellular location">
    <subcellularLocation>
        <location evidence="1">Cell membrane</location>
        <topology evidence="1">Multi-pass membrane protein</topology>
    </subcellularLocation>
</comment>
<dbReference type="InterPro" id="IPR000620">
    <property type="entry name" value="EamA_dom"/>
</dbReference>
<dbReference type="PANTHER" id="PTHR32322">
    <property type="entry name" value="INNER MEMBRANE TRANSPORTER"/>
    <property type="match status" value="1"/>
</dbReference>
<proteinExistence type="inferred from homology"/>
<dbReference type="Gene3D" id="1.10.3730.20">
    <property type="match status" value="1"/>
</dbReference>
<dbReference type="InterPro" id="IPR037185">
    <property type="entry name" value="EmrE-like"/>
</dbReference>
<feature type="transmembrane region" description="Helical" evidence="7">
    <location>
        <begin position="178"/>
        <end position="200"/>
    </location>
</feature>
<feature type="domain" description="EamA" evidence="8">
    <location>
        <begin position="19"/>
        <end position="163"/>
    </location>
</feature>
<feature type="transmembrane region" description="Helical" evidence="7">
    <location>
        <begin position="273"/>
        <end position="296"/>
    </location>
</feature>
<organism evidence="9 10">
    <name type="scientific">Chrysosporum bergii ANA360D</name>
    <dbReference type="NCBI Taxonomy" id="617107"/>
    <lineage>
        <taxon>Bacteria</taxon>
        <taxon>Bacillati</taxon>
        <taxon>Cyanobacteriota</taxon>
        <taxon>Cyanophyceae</taxon>
        <taxon>Nostocales</taxon>
        <taxon>Nodulariaceae</taxon>
        <taxon>Chrysosporum</taxon>
    </lineage>
</organism>
<keyword evidence="3" id="KW-1003">Cell membrane</keyword>